<evidence type="ECO:0000313" key="1">
    <source>
        <dbReference type="EMBL" id="MCD7456117.1"/>
    </source>
</evidence>
<dbReference type="PANTHER" id="PTHR42811">
    <property type="entry name" value="SERINE ACETYLTRANSFERASE"/>
    <property type="match status" value="1"/>
</dbReference>
<sequence>MLMSVDFEILPESRKRLNRSLLVLVLKPALHYVAHLHCSFGLMHSKRDYQISFGYLALLADPTSLTMFLKHPSLKKSSTSPRMVEFLEDIEEGVVLIVADLRAVKERDPACKGSNWPSTEPKVSQVFAVDIHPGAKIGSGILLDHATGVVIGETAVIGNNVSILHNVTLGGTGKACGDRRIQDSDGAYGSACKNNCCGKSARLIEWQRKPIQT</sequence>
<reference evidence="1 2" key="1">
    <citation type="journal article" date="2021" name="BMC Genomics">
        <title>Datura genome reveals duplications of psychoactive alkaloid biosynthetic genes and high mutation rate following tissue culture.</title>
        <authorList>
            <person name="Rajewski A."/>
            <person name="Carter-House D."/>
            <person name="Stajich J."/>
            <person name="Litt A."/>
        </authorList>
    </citation>
    <scope>NUCLEOTIDE SEQUENCE [LARGE SCALE GENOMIC DNA]</scope>
    <source>
        <strain evidence="1">AR-01</strain>
    </source>
</reference>
<dbReference type="Gene3D" id="2.160.10.10">
    <property type="entry name" value="Hexapeptide repeat proteins"/>
    <property type="match status" value="1"/>
</dbReference>
<accession>A0ABS8SBA5</accession>
<dbReference type="InterPro" id="IPR011004">
    <property type="entry name" value="Trimer_LpxA-like_sf"/>
</dbReference>
<dbReference type="SUPFAM" id="SSF51161">
    <property type="entry name" value="Trimeric LpxA-like enzymes"/>
    <property type="match status" value="1"/>
</dbReference>
<proteinExistence type="predicted"/>
<organism evidence="1 2">
    <name type="scientific">Datura stramonium</name>
    <name type="common">Jimsonweed</name>
    <name type="synonym">Common thornapple</name>
    <dbReference type="NCBI Taxonomy" id="4076"/>
    <lineage>
        <taxon>Eukaryota</taxon>
        <taxon>Viridiplantae</taxon>
        <taxon>Streptophyta</taxon>
        <taxon>Embryophyta</taxon>
        <taxon>Tracheophyta</taxon>
        <taxon>Spermatophyta</taxon>
        <taxon>Magnoliopsida</taxon>
        <taxon>eudicotyledons</taxon>
        <taxon>Gunneridae</taxon>
        <taxon>Pentapetalae</taxon>
        <taxon>asterids</taxon>
        <taxon>lamiids</taxon>
        <taxon>Solanales</taxon>
        <taxon>Solanaceae</taxon>
        <taxon>Solanoideae</taxon>
        <taxon>Datureae</taxon>
        <taxon>Datura</taxon>
    </lineage>
</organism>
<gene>
    <name evidence="1" type="ORF">HAX54_030692</name>
</gene>
<evidence type="ECO:0000313" key="2">
    <source>
        <dbReference type="Proteomes" id="UP000823775"/>
    </source>
</evidence>
<protein>
    <recommendedName>
        <fullName evidence="3">Serine O-acetyltransferase</fullName>
    </recommendedName>
</protein>
<evidence type="ECO:0008006" key="3">
    <source>
        <dbReference type="Google" id="ProtNLM"/>
    </source>
</evidence>
<name>A0ABS8SBA5_DATST</name>
<comment type="caution">
    <text evidence="1">The sequence shown here is derived from an EMBL/GenBank/DDBJ whole genome shotgun (WGS) entry which is preliminary data.</text>
</comment>
<keyword evidence="2" id="KW-1185">Reference proteome</keyword>
<dbReference type="EMBL" id="JACEIK010000386">
    <property type="protein sequence ID" value="MCD7456117.1"/>
    <property type="molecule type" value="Genomic_DNA"/>
</dbReference>
<dbReference type="Proteomes" id="UP000823775">
    <property type="component" value="Unassembled WGS sequence"/>
</dbReference>